<feature type="compositionally biased region" description="Polar residues" evidence="3">
    <location>
        <begin position="448"/>
        <end position="458"/>
    </location>
</feature>
<dbReference type="InterPro" id="IPR001878">
    <property type="entry name" value="Znf_CCHC"/>
</dbReference>
<feature type="coiled-coil region" evidence="2">
    <location>
        <begin position="680"/>
        <end position="711"/>
    </location>
</feature>
<evidence type="ECO:0000313" key="6">
    <source>
        <dbReference type="EMBL" id="CAF3545439.1"/>
    </source>
</evidence>
<dbReference type="Proteomes" id="UP000681722">
    <property type="component" value="Unassembled WGS sequence"/>
</dbReference>
<dbReference type="EMBL" id="CAJNOQ010000147">
    <property type="protein sequence ID" value="CAF0764240.1"/>
    <property type="molecule type" value="Genomic_DNA"/>
</dbReference>
<evidence type="ECO:0000256" key="3">
    <source>
        <dbReference type="SAM" id="MobiDB-lite"/>
    </source>
</evidence>
<keyword evidence="7" id="KW-1185">Reference proteome</keyword>
<keyword evidence="1" id="KW-0479">Metal-binding</keyword>
<dbReference type="GO" id="GO:0003676">
    <property type="term" value="F:nucleic acid binding"/>
    <property type="evidence" value="ECO:0007669"/>
    <property type="project" value="InterPro"/>
</dbReference>
<dbReference type="SUPFAM" id="SSF57756">
    <property type="entry name" value="Retrovirus zinc finger-like domains"/>
    <property type="match status" value="1"/>
</dbReference>
<feature type="region of interest" description="Disordered" evidence="3">
    <location>
        <begin position="386"/>
        <end position="460"/>
    </location>
</feature>
<name>A0A813Q9A8_9BILA</name>
<feature type="compositionally biased region" description="Polar residues" evidence="3">
    <location>
        <begin position="860"/>
        <end position="869"/>
    </location>
</feature>
<accession>A0A813Q9A8</accession>
<feature type="compositionally biased region" description="Basic and acidic residues" evidence="3">
    <location>
        <begin position="848"/>
        <end position="859"/>
    </location>
</feature>
<evidence type="ECO:0000256" key="1">
    <source>
        <dbReference type="PROSITE-ProRule" id="PRU00047"/>
    </source>
</evidence>
<keyword evidence="2" id="KW-0175">Coiled coil</keyword>
<sequence>MSSINPYRLELCATASPNLVVQTPPIHSFSSVQTNESPFSFSQRDRYLPKGRGKPFINNRPLSTNTVLEQPSETLSDLAVLYIDEYEKNNHETKVTVEKINEEEHFYIVLYYWFMANTTDNSTISNTAIKKADAEIIASYLESLLENNLKSTDHEKLRTGFELLLTVLKEPLEYQDDYNKILFDCIKCFIDDSNEEEKTRKLLEHASLSKAFTIEQHQQIVKHMSIRGFSPVDKSSDQQHENNHETKEMNRNAHVHGRGRNRGNYTRGNQGNGKSAQGRDGTAFSGQDYLSNIPRSVSSEQQQRFRVRLFIVFVGNSRDSSNNRFNGRYSSGEYHNTNVQKRHGQNADLSQYQCFTCNEYGHVTRGCPRQSIGGNRGNRYRAARGYFQPNNRGSHTSTLNPVTSDDDEASASFRDDETTSSTTSTDEILSDKSGKRKQLKKNKPECPSVSNTNNNDNASIEKIHSLTMKFVMGKEIDNENENANLSTLVECIGNMDNKQQQNQNQQKESLYFNMLVHIAQNNNVYNDELCTQLFHHIYDRHLLIKQKCYRKLIKNFIVNDRQNFCHQRPLIYLNDINKHVHDSTETKRTMLNDLQEYLLRSNGTISELLYVTLKQFIVSGLKSDNLLYNRICHLIFNEKKNLFSEQQINELAECVHIREKRVERNIQRTNWRKRLASMKNQHVEEDIDQLLNDLEQVLNAIESEHLAHEKDEEESQYILNHYQWYNSILLLASCGHLNSEQYKRLLTIGIKSSIFNVIQKLYMHHYLNEGRAPVTLQQVNDMELKLQSEQQTYANDDYNHKQQVFDQIKQILSIQKPLFFDKQTTIKETSIQEQNNVESLTQFKLEELPNDDVKQEEQNRSANQTTSGTHEFENKIPFIDNYITSRLMSLIELICSDSRMFSSEQCKELLDSALKTSALLKPIARKDKEKLQLFYLRPMSVNELQSICAKLSDTTTNICDEDLFNEFKILMEKRPFTTNSKNLLMSTINHIYHNKTKYSSEQCKELKNIIEHKPFGKKCHKKLLRTFQLTRAVEKVASPQQTASAPPKMQQQQQQQTITQNNTNVLSLNPIILNKLFSNIIKRDNNAYQEFLNIIEQLPNIMTTTSQNLIIEANYCIITHILLYIKQNNSNNSLDYEPFDETKLNKILEDHRSYFSTFLSEEEQQDIFLNLTKTTSNIIDNLIKNVKQGKNDIKTLLSSIENIRTKNDLQEVISFIIYTFENDNLQQYVENDVVELIQLIQQHSLLGFSSLDSHILEYLNDLLEKYHLHLSPKQVMKQLEGIANNQQCDEILINIQHMLELATSKYAIDEWKQIMIKVLKHCFKNENILLINNKQLNDLKETVKSSPMFSKKLWKTQMLPCYDTCGEDGQQEEKLPTKGSPLNGDTNTYADLFSKLESSDPLLNENVLTDLRTILENEQLPSTISMKKYISALKYVFKNVEKFSLNSNIDKWLNLVRKNRKKLFVDQQCDQLLMTLIFLKLNLTDHSLTTINYLIKSRKRSECVEGLRLLGKILDYNDSQYVCKTMGDELFKMIVNVAYNERFNTDDVKKALKYGQNCQHLSDTQREKLKLLL</sequence>
<dbReference type="Proteomes" id="UP000663829">
    <property type="component" value="Unassembled WGS sequence"/>
</dbReference>
<evidence type="ECO:0000313" key="7">
    <source>
        <dbReference type="Proteomes" id="UP000663829"/>
    </source>
</evidence>
<evidence type="ECO:0000313" key="5">
    <source>
        <dbReference type="EMBL" id="CAF0764240.1"/>
    </source>
</evidence>
<evidence type="ECO:0000259" key="4">
    <source>
        <dbReference type="PROSITE" id="PS50158"/>
    </source>
</evidence>
<comment type="caution">
    <text evidence="5">The sequence shown here is derived from an EMBL/GenBank/DDBJ whole genome shotgun (WGS) entry which is preliminary data.</text>
</comment>
<feature type="compositionally biased region" description="Polar residues" evidence="3">
    <location>
        <begin position="388"/>
        <end position="403"/>
    </location>
</feature>
<dbReference type="PROSITE" id="PS50158">
    <property type="entry name" value="ZF_CCHC"/>
    <property type="match status" value="1"/>
</dbReference>
<dbReference type="InterPro" id="IPR036875">
    <property type="entry name" value="Znf_CCHC_sf"/>
</dbReference>
<dbReference type="EMBL" id="CAJOBC010000147">
    <property type="protein sequence ID" value="CAF3545439.1"/>
    <property type="molecule type" value="Genomic_DNA"/>
</dbReference>
<feature type="region of interest" description="Disordered" evidence="3">
    <location>
        <begin position="230"/>
        <end position="287"/>
    </location>
</feature>
<feature type="domain" description="CCHC-type" evidence="4">
    <location>
        <begin position="354"/>
        <end position="369"/>
    </location>
</feature>
<dbReference type="Gene3D" id="4.10.60.10">
    <property type="entry name" value="Zinc finger, CCHC-type"/>
    <property type="match status" value="1"/>
</dbReference>
<reference evidence="5" key="1">
    <citation type="submission" date="2021-02" db="EMBL/GenBank/DDBJ databases">
        <authorList>
            <person name="Nowell W R."/>
        </authorList>
    </citation>
    <scope>NUCLEOTIDE SEQUENCE</scope>
</reference>
<protein>
    <recommendedName>
        <fullName evidence="4">CCHC-type domain-containing protein</fullName>
    </recommendedName>
</protein>
<feature type="compositionally biased region" description="Low complexity" evidence="3">
    <location>
        <begin position="262"/>
        <end position="273"/>
    </location>
</feature>
<dbReference type="GO" id="GO:0008270">
    <property type="term" value="F:zinc ion binding"/>
    <property type="evidence" value="ECO:0007669"/>
    <property type="project" value="UniProtKB-KW"/>
</dbReference>
<organism evidence="5 7">
    <name type="scientific">Didymodactylos carnosus</name>
    <dbReference type="NCBI Taxonomy" id="1234261"/>
    <lineage>
        <taxon>Eukaryota</taxon>
        <taxon>Metazoa</taxon>
        <taxon>Spiralia</taxon>
        <taxon>Gnathifera</taxon>
        <taxon>Rotifera</taxon>
        <taxon>Eurotatoria</taxon>
        <taxon>Bdelloidea</taxon>
        <taxon>Philodinida</taxon>
        <taxon>Philodinidae</taxon>
        <taxon>Didymodactylos</taxon>
    </lineage>
</organism>
<feature type="region of interest" description="Disordered" evidence="3">
    <location>
        <begin position="848"/>
        <end position="869"/>
    </location>
</feature>
<keyword evidence="1" id="KW-0863">Zinc-finger</keyword>
<keyword evidence="1" id="KW-0862">Zinc</keyword>
<evidence type="ECO:0000256" key="2">
    <source>
        <dbReference type="SAM" id="Coils"/>
    </source>
</evidence>
<proteinExistence type="predicted"/>
<feature type="region of interest" description="Disordered" evidence="3">
    <location>
        <begin position="1038"/>
        <end position="1058"/>
    </location>
</feature>
<gene>
    <name evidence="5" type="ORF">GPM918_LOCUS1560</name>
    <name evidence="6" type="ORF">SRO942_LOCUS1560</name>
</gene>
<feature type="compositionally biased region" description="Basic and acidic residues" evidence="3">
    <location>
        <begin position="234"/>
        <end position="251"/>
    </location>
</feature>
<dbReference type="OrthoDB" id="10051484at2759"/>